<comment type="caution">
    <text evidence="2">The sequence shown here is derived from an EMBL/GenBank/DDBJ whole genome shotgun (WGS) entry which is preliminary data.</text>
</comment>
<sequence length="280" mass="31840">METNIRYRIRSGQIEIDGTVYIIDRDFSQSILFLRIDKAETGYEAMLSVKSDDDSSLPLFREMAQLTISDELFSQISQFQTIRRGSDTLLRLRGLDTQSSESWETVLIGALHQTFFSGDIGTVCRDFMGFLQKGKINELLLVISSDEETIQNLPWEMVLPKLSPNAYGLPKNTFGLVRSQEKNLEQFDRQGPTVETAPLKMLFIPALPENMPERSKRLEIEEEQRKIIQAVRQLEATGNQRPKLVMEILDCADLAEIKEALQKRSHDIVHISGHGPISTP</sequence>
<dbReference type="AlphaFoldDB" id="A0A327NPR2"/>
<protein>
    <recommendedName>
        <fullName evidence="1">CHAT domain-containing protein</fullName>
    </recommendedName>
</protein>
<gene>
    <name evidence="2" type="ORF">HMF3257_30095</name>
</gene>
<evidence type="ECO:0000259" key="1">
    <source>
        <dbReference type="Pfam" id="PF12770"/>
    </source>
</evidence>
<organism evidence="2 3">
    <name type="scientific">Spirosoma telluris</name>
    <dbReference type="NCBI Taxonomy" id="2183553"/>
    <lineage>
        <taxon>Bacteria</taxon>
        <taxon>Pseudomonadati</taxon>
        <taxon>Bacteroidota</taxon>
        <taxon>Cytophagia</taxon>
        <taxon>Cytophagales</taxon>
        <taxon>Cytophagaceae</taxon>
        <taxon>Spirosoma</taxon>
    </lineage>
</organism>
<reference evidence="2 3" key="1">
    <citation type="submission" date="2018-06" db="EMBL/GenBank/DDBJ databases">
        <title>Spirosoma sp. HMF3257 Genome sequencing and assembly.</title>
        <authorList>
            <person name="Kang H."/>
            <person name="Cha I."/>
            <person name="Kim H."/>
            <person name="Kang J."/>
            <person name="Joh K."/>
        </authorList>
    </citation>
    <scope>NUCLEOTIDE SEQUENCE [LARGE SCALE GENOMIC DNA]</scope>
    <source>
        <strain evidence="2 3">HMF3257</strain>
    </source>
</reference>
<evidence type="ECO:0000313" key="3">
    <source>
        <dbReference type="Proteomes" id="UP000249016"/>
    </source>
</evidence>
<dbReference type="RefSeq" id="WP_111347929.1">
    <property type="nucleotide sequence ID" value="NZ_QLII01000001.1"/>
</dbReference>
<dbReference type="Pfam" id="PF12770">
    <property type="entry name" value="CHAT"/>
    <property type="match status" value="1"/>
</dbReference>
<proteinExistence type="predicted"/>
<feature type="domain" description="CHAT" evidence="1">
    <location>
        <begin position="128"/>
        <end position="275"/>
    </location>
</feature>
<dbReference type="EMBL" id="QLII01000001">
    <property type="protein sequence ID" value="RAI77360.1"/>
    <property type="molecule type" value="Genomic_DNA"/>
</dbReference>
<name>A0A327NPR2_9BACT</name>
<accession>A0A327NPR2</accession>
<keyword evidence="3" id="KW-1185">Reference proteome</keyword>
<evidence type="ECO:0000313" key="2">
    <source>
        <dbReference type="EMBL" id="RAI77360.1"/>
    </source>
</evidence>
<dbReference type="InterPro" id="IPR024983">
    <property type="entry name" value="CHAT_dom"/>
</dbReference>
<dbReference type="Proteomes" id="UP000249016">
    <property type="component" value="Unassembled WGS sequence"/>
</dbReference>